<keyword evidence="1" id="KW-1133">Transmembrane helix</keyword>
<evidence type="ECO:0000256" key="1">
    <source>
        <dbReference type="SAM" id="Phobius"/>
    </source>
</evidence>
<dbReference type="Proteomes" id="UP000295601">
    <property type="component" value="Unassembled WGS sequence"/>
</dbReference>
<name>A0A4V6PVL6_9MICO</name>
<dbReference type="OrthoDB" id="4991083at2"/>
<dbReference type="RefSeq" id="WP_133617380.1">
    <property type="nucleotide sequence ID" value="NZ_SNYA01000007.1"/>
</dbReference>
<accession>A0A4V6PVL6</accession>
<keyword evidence="1" id="KW-0472">Membrane</keyword>
<comment type="caution">
    <text evidence="2">The sequence shown here is derived from an EMBL/GenBank/DDBJ whole genome shotgun (WGS) entry which is preliminary data.</text>
</comment>
<keyword evidence="3" id="KW-1185">Reference proteome</keyword>
<dbReference type="AlphaFoldDB" id="A0A4V6PVL6"/>
<dbReference type="EMBL" id="SNYA01000007">
    <property type="protein sequence ID" value="TDP90138.1"/>
    <property type="molecule type" value="Genomic_DNA"/>
</dbReference>
<evidence type="ECO:0000313" key="2">
    <source>
        <dbReference type="EMBL" id="TDP90138.1"/>
    </source>
</evidence>
<proteinExistence type="predicted"/>
<keyword evidence="1" id="KW-0812">Transmembrane</keyword>
<protein>
    <submittedName>
        <fullName evidence="2">Uncharacterized protein</fullName>
    </submittedName>
</protein>
<reference evidence="2 3" key="1">
    <citation type="submission" date="2019-03" db="EMBL/GenBank/DDBJ databases">
        <title>Genomic analyses of the natural microbiome of Caenorhabditis elegans.</title>
        <authorList>
            <person name="Samuel B."/>
        </authorList>
    </citation>
    <scope>NUCLEOTIDE SEQUENCE [LARGE SCALE GENOMIC DNA]</scope>
    <source>
        <strain evidence="2 3">JUb18</strain>
    </source>
</reference>
<evidence type="ECO:0000313" key="3">
    <source>
        <dbReference type="Proteomes" id="UP000295601"/>
    </source>
</evidence>
<feature type="transmembrane region" description="Helical" evidence="1">
    <location>
        <begin position="13"/>
        <end position="35"/>
    </location>
</feature>
<gene>
    <name evidence="2" type="ORF">EDF62_2703</name>
</gene>
<sequence>MSVVDTIGIIGELLSWVGAFAGVPFLIAALVIHAVEGPRLPTNVTIIEDLDHRKVAQWAVEERTYSRPLTVEDGPADPAFNFGHRVFQSPASASPRHIQAFSS</sequence>
<organism evidence="2 3">
    <name type="scientific">Leucobacter luti</name>
    <dbReference type="NCBI Taxonomy" id="340320"/>
    <lineage>
        <taxon>Bacteria</taxon>
        <taxon>Bacillati</taxon>
        <taxon>Actinomycetota</taxon>
        <taxon>Actinomycetes</taxon>
        <taxon>Micrococcales</taxon>
        <taxon>Microbacteriaceae</taxon>
        <taxon>Leucobacter</taxon>
    </lineage>
</organism>